<proteinExistence type="predicted"/>
<feature type="transmembrane region" description="Helical" evidence="5">
    <location>
        <begin position="99"/>
        <end position="116"/>
    </location>
</feature>
<protein>
    <submittedName>
        <fullName evidence="6">Tellurite resistance protein TehA-like permease</fullName>
    </submittedName>
</protein>
<feature type="transmembrane region" description="Helical" evidence="5">
    <location>
        <begin position="128"/>
        <end position="147"/>
    </location>
</feature>
<keyword evidence="7" id="KW-1185">Reference proteome</keyword>
<dbReference type="Pfam" id="PF03595">
    <property type="entry name" value="SLAC1"/>
    <property type="match status" value="1"/>
</dbReference>
<evidence type="ECO:0000256" key="3">
    <source>
        <dbReference type="ARBA" id="ARBA00022989"/>
    </source>
</evidence>
<dbReference type="CDD" id="cd09319">
    <property type="entry name" value="TDT_like_1"/>
    <property type="match status" value="1"/>
</dbReference>
<keyword evidence="4 5" id="KW-0472">Membrane</keyword>
<feature type="transmembrane region" description="Helical" evidence="5">
    <location>
        <begin position="36"/>
        <end position="55"/>
    </location>
</feature>
<dbReference type="EMBL" id="JAMZDX010000002">
    <property type="protein sequence ID" value="MCP2309049.1"/>
    <property type="molecule type" value="Genomic_DNA"/>
</dbReference>
<reference evidence="6 7" key="1">
    <citation type="submission" date="2022-06" db="EMBL/GenBank/DDBJ databases">
        <title>Sequencing the genomes of 1000 actinobacteria strains.</title>
        <authorList>
            <person name="Klenk H.-P."/>
        </authorList>
    </citation>
    <scope>NUCLEOTIDE SEQUENCE [LARGE SCALE GENOMIC DNA]</scope>
    <source>
        <strain evidence="6 7">DSM 41656</strain>
    </source>
</reference>
<accession>A0ABT1IVD7</accession>
<evidence type="ECO:0000256" key="1">
    <source>
        <dbReference type="ARBA" id="ARBA00004141"/>
    </source>
</evidence>
<organism evidence="6 7">
    <name type="scientific">Kitasatospora paracochleata</name>
    <dbReference type="NCBI Taxonomy" id="58354"/>
    <lineage>
        <taxon>Bacteria</taxon>
        <taxon>Bacillati</taxon>
        <taxon>Actinomycetota</taxon>
        <taxon>Actinomycetes</taxon>
        <taxon>Kitasatosporales</taxon>
        <taxon>Streptomycetaceae</taxon>
        <taxon>Kitasatospora</taxon>
    </lineage>
</organism>
<feature type="transmembrane region" description="Helical" evidence="5">
    <location>
        <begin position="221"/>
        <end position="245"/>
    </location>
</feature>
<sequence length="320" mass="34159">MKRQAARWWAELPPAAGSAVMATGILSVGLELVHRHVLSLAAFALAALVWVLLAADFVRRLLFDRSRWTAEADTPPALTGVAATTVLGARLVAFGRLTAAEALLALAAALWPFLLVPVVRRLHTRMPGAVFLVCVATQGLAVLAGSLARAGEAEWLDPAALALFCLGLVLYLFALAHFDLRQVVIGAGDQWVAGGALAISALAASKLAASPQWTGDFHQALRITTLVLLFLDLAWCTVLLAAELLRPRMHYDIRRWSTVFPLGMTATASLSTSTATHVAWLTTLGRVVLWIAVGAWLLTAVTFAATVLNARRPDPDRSAP</sequence>
<feature type="transmembrane region" description="Helical" evidence="5">
    <location>
        <begin position="287"/>
        <end position="308"/>
    </location>
</feature>
<evidence type="ECO:0000256" key="2">
    <source>
        <dbReference type="ARBA" id="ARBA00022692"/>
    </source>
</evidence>
<feature type="transmembrane region" description="Helical" evidence="5">
    <location>
        <begin position="257"/>
        <end position="281"/>
    </location>
</feature>
<comment type="subcellular location">
    <subcellularLocation>
        <location evidence="1">Membrane</location>
        <topology evidence="1">Multi-pass membrane protein</topology>
    </subcellularLocation>
</comment>
<name>A0ABT1IVD7_9ACTN</name>
<dbReference type="RefSeq" id="WP_253796004.1">
    <property type="nucleotide sequence ID" value="NZ_BAAAUB010000073.1"/>
</dbReference>
<comment type="caution">
    <text evidence="6">The sequence shown here is derived from an EMBL/GenBank/DDBJ whole genome shotgun (WGS) entry which is preliminary data.</text>
</comment>
<keyword evidence="2 5" id="KW-0812">Transmembrane</keyword>
<dbReference type="InterPro" id="IPR004695">
    <property type="entry name" value="SLAC1/Mae1/Ssu1/TehA"/>
</dbReference>
<dbReference type="Gene3D" id="1.50.10.150">
    <property type="entry name" value="Voltage-dependent anion channel"/>
    <property type="match status" value="1"/>
</dbReference>
<gene>
    <name evidence="6" type="ORF">FHR36_002173</name>
</gene>
<evidence type="ECO:0000256" key="4">
    <source>
        <dbReference type="ARBA" id="ARBA00023136"/>
    </source>
</evidence>
<evidence type="ECO:0000313" key="6">
    <source>
        <dbReference type="EMBL" id="MCP2309049.1"/>
    </source>
</evidence>
<keyword evidence="3 5" id="KW-1133">Transmembrane helix</keyword>
<feature type="transmembrane region" description="Helical" evidence="5">
    <location>
        <begin position="190"/>
        <end position="209"/>
    </location>
</feature>
<evidence type="ECO:0000256" key="5">
    <source>
        <dbReference type="SAM" id="Phobius"/>
    </source>
</evidence>
<evidence type="ECO:0000313" key="7">
    <source>
        <dbReference type="Proteomes" id="UP001206483"/>
    </source>
</evidence>
<dbReference type="InterPro" id="IPR038665">
    <property type="entry name" value="Voltage-dep_anion_channel_sf"/>
</dbReference>
<feature type="transmembrane region" description="Helical" evidence="5">
    <location>
        <begin position="159"/>
        <end position="178"/>
    </location>
</feature>
<dbReference type="Proteomes" id="UP001206483">
    <property type="component" value="Unassembled WGS sequence"/>
</dbReference>